<dbReference type="Pfam" id="PF00069">
    <property type="entry name" value="Pkinase"/>
    <property type="match status" value="1"/>
</dbReference>
<evidence type="ECO:0000256" key="2">
    <source>
        <dbReference type="ARBA" id="ARBA00023043"/>
    </source>
</evidence>
<dbReference type="InterPro" id="IPR000719">
    <property type="entry name" value="Prot_kinase_dom"/>
</dbReference>
<accession>A0ABR3G5M6</accession>
<dbReference type="SMART" id="SM00248">
    <property type="entry name" value="ANK"/>
    <property type="match status" value="11"/>
</dbReference>
<feature type="repeat" description="ANK" evidence="3">
    <location>
        <begin position="800"/>
        <end position="832"/>
    </location>
</feature>
<dbReference type="Gene3D" id="1.10.510.10">
    <property type="entry name" value="Transferase(Phosphotransferase) domain 1"/>
    <property type="match status" value="1"/>
</dbReference>
<dbReference type="SUPFAM" id="SSF48403">
    <property type="entry name" value="Ankyrin repeat"/>
    <property type="match status" value="2"/>
</dbReference>
<feature type="domain" description="Protein kinase" evidence="4">
    <location>
        <begin position="265"/>
        <end position="552"/>
    </location>
</feature>
<dbReference type="InterPro" id="IPR002110">
    <property type="entry name" value="Ankyrin_rpt"/>
</dbReference>
<dbReference type="Proteomes" id="UP001447188">
    <property type="component" value="Unassembled WGS sequence"/>
</dbReference>
<evidence type="ECO:0000313" key="5">
    <source>
        <dbReference type="EMBL" id="KAL0631230.1"/>
    </source>
</evidence>
<feature type="repeat" description="ANK" evidence="3">
    <location>
        <begin position="695"/>
        <end position="723"/>
    </location>
</feature>
<reference evidence="5 6" key="1">
    <citation type="submission" date="2024-02" db="EMBL/GenBank/DDBJ databases">
        <title>Discinaceae phylogenomics.</title>
        <authorList>
            <person name="Dirks A.C."/>
            <person name="James T.Y."/>
        </authorList>
    </citation>
    <scope>NUCLEOTIDE SEQUENCE [LARGE SCALE GENOMIC DNA]</scope>
    <source>
        <strain evidence="5 6">ACD0624</strain>
    </source>
</reference>
<name>A0ABR3G5M6_9PEZI</name>
<dbReference type="InterPro" id="IPR036770">
    <property type="entry name" value="Ankyrin_rpt-contain_sf"/>
</dbReference>
<dbReference type="PROSITE" id="PS00108">
    <property type="entry name" value="PROTEIN_KINASE_ST"/>
    <property type="match status" value="1"/>
</dbReference>
<dbReference type="Gene3D" id="1.25.40.20">
    <property type="entry name" value="Ankyrin repeat-containing domain"/>
    <property type="match status" value="4"/>
</dbReference>
<dbReference type="EMBL" id="JBBBZM010000279">
    <property type="protein sequence ID" value="KAL0631230.1"/>
    <property type="molecule type" value="Genomic_DNA"/>
</dbReference>
<dbReference type="SMART" id="SM00220">
    <property type="entry name" value="S_TKc"/>
    <property type="match status" value="1"/>
</dbReference>
<organism evidence="5 6">
    <name type="scientific">Discina gigas</name>
    <dbReference type="NCBI Taxonomy" id="1032678"/>
    <lineage>
        <taxon>Eukaryota</taxon>
        <taxon>Fungi</taxon>
        <taxon>Dikarya</taxon>
        <taxon>Ascomycota</taxon>
        <taxon>Pezizomycotina</taxon>
        <taxon>Pezizomycetes</taxon>
        <taxon>Pezizales</taxon>
        <taxon>Discinaceae</taxon>
        <taxon>Discina</taxon>
    </lineage>
</organism>
<evidence type="ECO:0000259" key="4">
    <source>
        <dbReference type="PROSITE" id="PS50011"/>
    </source>
</evidence>
<dbReference type="PANTHER" id="PTHR24123">
    <property type="entry name" value="ANKYRIN REPEAT-CONTAINING"/>
    <property type="match status" value="1"/>
</dbReference>
<dbReference type="PRINTS" id="PR01415">
    <property type="entry name" value="ANKYRIN"/>
</dbReference>
<feature type="repeat" description="ANK" evidence="3">
    <location>
        <begin position="765"/>
        <end position="797"/>
    </location>
</feature>
<evidence type="ECO:0000256" key="1">
    <source>
        <dbReference type="ARBA" id="ARBA00022737"/>
    </source>
</evidence>
<dbReference type="Pfam" id="PF12796">
    <property type="entry name" value="Ank_2"/>
    <property type="match status" value="4"/>
</dbReference>
<dbReference type="InterPro" id="IPR051165">
    <property type="entry name" value="Multifunctional_ANK_Repeat"/>
</dbReference>
<feature type="repeat" description="ANK" evidence="3">
    <location>
        <begin position="905"/>
        <end position="937"/>
    </location>
</feature>
<comment type="caution">
    <text evidence="5">The sequence shown here is derived from an EMBL/GenBank/DDBJ whole genome shotgun (WGS) entry which is preliminary data.</text>
</comment>
<feature type="repeat" description="ANK" evidence="3">
    <location>
        <begin position="730"/>
        <end position="762"/>
    </location>
</feature>
<feature type="repeat" description="ANK" evidence="3">
    <location>
        <begin position="870"/>
        <end position="902"/>
    </location>
</feature>
<evidence type="ECO:0000256" key="3">
    <source>
        <dbReference type="PROSITE-ProRule" id="PRU00023"/>
    </source>
</evidence>
<keyword evidence="6" id="KW-1185">Reference proteome</keyword>
<dbReference type="InterPro" id="IPR008271">
    <property type="entry name" value="Ser/Thr_kinase_AS"/>
</dbReference>
<feature type="repeat" description="ANK" evidence="3">
    <location>
        <begin position="660"/>
        <end position="692"/>
    </location>
</feature>
<dbReference type="PROSITE" id="PS50011">
    <property type="entry name" value="PROTEIN_KINASE_DOM"/>
    <property type="match status" value="1"/>
</dbReference>
<dbReference type="InterPro" id="IPR011009">
    <property type="entry name" value="Kinase-like_dom_sf"/>
</dbReference>
<dbReference type="PANTHER" id="PTHR24123:SF33">
    <property type="entry name" value="PROTEIN HOS4"/>
    <property type="match status" value="1"/>
</dbReference>
<evidence type="ECO:0000313" key="6">
    <source>
        <dbReference type="Proteomes" id="UP001447188"/>
    </source>
</evidence>
<feature type="repeat" description="ANK" evidence="3">
    <location>
        <begin position="835"/>
        <end position="867"/>
    </location>
</feature>
<keyword evidence="1" id="KW-0677">Repeat</keyword>
<proteinExistence type="predicted"/>
<gene>
    <name evidence="5" type="ORF">Q9L58_009911</name>
</gene>
<protein>
    <recommendedName>
        <fullName evidence="4">Protein kinase domain-containing protein</fullName>
    </recommendedName>
</protein>
<feature type="repeat" description="ANK" evidence="3">
    <location>
        <begin position="625"/>
        <end position="657"/>
    </location>
</feature>
<dbReference type="SUPFAM" id="SSF56112">
    <property type="entry name" value="Protein kinase-like (PK-like)"/>
    <property type="match status" value="1"/>
</dbReference>
<dbReference type="PROSITE" id="PS50088">
    <property type="entry name" value="ANK_REPEAT"/>
    <property type="match status" value="9"/>
</dbReference>
<dbReference type="PROSITE" id="PS50297">
    <property type="entry name" value="ANK_REP_REGION"/>
    <property type="match status" value="9"/>
</dbReference>
<sequence length="955" mass="103386">MMNDIPRVTSDSILINSLLAPSHLLQNTEPVELPPYALIRTDSRLDDELSVAVIEFSDPPEWLQRLDRDPYGFPKRTAYGTLWRGVDTSAVDENGRTEFSRAVVGGDLNLHYAQTLAEFEDTDVNAQDRHGRTALHWACEKHLPDMVRLCLSVPGCDINLRDNENLTAFEVSLRGAGENAMIPPLFFKIMAEMVEKHMPAPVLRVVIDTPEETKETIIHGRHSHPMVSKAMVVDKYKLDSVFYNDSVVHTTCLTEGQQMVLKTRWRRENRLGSGAFGTVWLEREDRSGQLRAVKVIPRPQVNVREVEALVALQDHPKHFVLFQGWFEDPYAIHIAMEYIQHGDLAQYIRDRLVSSETETKEIVSQILEGLVILHEREICHRDLKPQNILVASLSPIWVKISDFGISKQSLGTSLRTAGGTLCYQAPELLGLLPRGMRTSVRDSYTKLVDIWSLGAVVHEILTSEIPFLERYQGPDSIMTSGLFTTCSSVSCSFEPAIDTEILYNFCRGAEFPSVSLREKGVSKRAINFVKSLMVANPQDRVSAADALKSEWFTGPQLIRSQFQLLAVYLSPESADQLFEEVNQALIMDILLFSGASDIWAMQSTAVSMGYLSVVKVLLNVIDDIDAGSLLQLAARAGQVEVIKLLLDGGAGIDASSSGVNSETALHAAASSGHLAAMELLLKKGADINSGAQNKNGQQPLHAAAAGGHLDAIKLLLEYGAYVNGVAVSENSQTALHGAARNGHLDAMKILLENGADVNSTSVSQHGQSALHAAAEGGHLEAMKLLLDSGARINSASGSQSGQSALHAATANGHLNAMILLLMNGADVNLAPVTPNGQSALHAAAASGNLEGLRLLLEFGAGINTAAHSQNGQTALHAAAGSGHLGAVRLLLEWGADVNYVSPSVNGQSALHAAAVNGHLEVTMFLLSRGAHVSHLDLSVVQDPVISTLLYGHQPI</sequence>
<dbReference type="Pfam" id="PF13857">
    <property type="entry name" value="Ank_5"/>
    <property type="match status" value="1"/>
</dbReference>
<keyword evidence="2 3" id="KW-0040">ANK repeat</keyword>